<proteinExistence type="predicted"/>
<dbReference type="Proteomes" id="UP001168146">
    <property type="component" value="Unassembled WGS sequence"/>
</dbReference>
<gene>
    <name evidence="2" type="ORF">LTR82_017969</name>
</gene>
<evidence type="ECO:0000313" key="2">
    <source>
        <dbReference type="EMBL" id="KAK0302172.1"/>
    </source>
</evidence>
<evidence type="ECO:0000256" key="1">
    <source>
        <dbReference type="SAM" id="MobiDB-lite"/>
    </source>
</evidence>
<evidence type="ECO:0000313" key="3">
    <source>
        <dbReference type="Proteomes" id="UP001168146"/>
    </source>
</evidence>
<feature type="region of interest" description="Disordered" evidence="1">
    <location>
        <begin position="219"/>
        <end position="255"/>
    </location>
</feature>
<name>A0AAN6IZ11_9PEZI</name>
<feature type="region of interest" description="Disordered" evidence="1">
    <location>
        <begin position="142"/>
        <end position="162"/>
    </location>
</feature>
<dbReference type="EMBL" id="JASUXU010000209">
    <property type="protein sequence ID" value="KAK0302172.1"/>
    <property type="molecule type" value="Genomic_DNA"/>
</dbReference>
<protein>
    <submittedName>
        <fullName evidence="2">Uncharacterized protein</fullName>
    </submittedName>
</protein>
<sequence length="255" mass="28862">MATPELFRRTTNNPTKFEQERKNTVFKKAWEYKTGLSNNELNAQIAVLIQREGKWEVYLSQTQRDWPINFEAMPDCKMISSKDFLLPKEREKWVSGMDSDGEYDATETYHEPFQRPHRTTKFTTPLQKRLRLVDDCSDGTILYTPSDDSDERPARQKKGRVSVESAAATAQTSSELQLQLRGPAQTGIVAPGSFTLSRLDPPAPILRSSSSSRLCSLEGTLIETGDQPTRAPSTPPTGPKRQLFPRHRASSIFNR</sequence>
<organism evidence="2 3">
    <name type="scientific">Friedmanniomyces endolithicus</name>
    <dbReference type="NCBI Taxonomy" id="329885"/>
    <lineage>
        <taxon>Eukaryota</taxon>
        <taxon>Fungi</taxon>
        <taxon>Dikarya</taxon>
        <taxon>Ascomycota</taxon>
        <taxon>Pezizomycotina</taxon>
        <taxon>Dothideomycetes</taxon>
        <taxon>Dothideomycetidae</taxon>
        <taxon>Mycosphaerellales</taxon>
        <taxon>Teratosphaeriaceae</taxon>
        <taxon>Friedmanniomyces</taxon>
    </lineage>
</organism>
<dbReference type="AlphaFoldDB" id="A0AAN6IZ11"/>
<accession>A0AAN6IZ11</accession>
<reference evidence="2" key="1">
    <citation type="submission" date="2021-12" db="EMBL/GenBank/DDBJ databases">
        <title>Black yeast isolated from Biological Soil Crust.</title>
        <authorList>
            <person name="Kurbessoian T."/>
        </authorList>
    </citation>
    <scope>NUCLEOTIDE SEQUENCE</scope>
    <source>
        <strain evidence="2">CCFEE 5208</strain>
    </source>
</reference>
<comment type="caution">
    <text evidence="2">The sequence shown here is derived from an EMBL/GenBank/DDBJ whole genome shotgun (WGS) entry which is preliminary data.</text>
</comment>